<keyword evidence="3" id="KW-1185">Reference proteome</keyword>
<feature type="chain" id="PRO_5015650197" description="Chitin-binding type-2 domain-containing protein" evidence="1">
    <location>
        <begin position="27"/>
        <end position="85"/>
    </location>
</feature>
<comment type="caution">
    <text evidence="2">The sequence shown here is derived from an EMBL/GenBank/DDBJ whole genome shotgun (WGS) entry which is preliminary data.</text>
</comment>
<keyword evidence="1" id="KW-0732">Signal</keyword>
<proteinExistence type="predicted"/>
<evidence type="ECO:0000313" key="2">
    <source>
        <dbReference type="EMBL" id="PVU93546.1"/>
    </source>
</evidence>
<sequence length="85" mass="9714">MFGMKSIILGLFMILALLQLSVNAQAEAEAAIGRFCTRGSQVCNRFDRNSFFRCVNGRFISRRCPPGFVCVNSGFQRIRCVRRRF</sequence>
<feature type="signal peptide" evidence="1">
    <location>
        <begin position="1"/>
        <end position="26"/>
    </location>
</feature>
<evidence type="ECO:0008006" key="4">
    <source>
        <dbReference type="Google" id="ProtNLM"/>
    </source>
</evidence>
<dbReference type="AlphaFoldDB" id="A0A2T9YMI0"/>
<reference evidence="2 3" key="1">
    <citation type="journal article" date="2018" name="MBio">
        <title>Comparative Genomics Reveals the Core Gene Toolbox for the Fungus-Insect Symbiosis.</title>
        <authorList>
            <person name="Wang Y."/>
            <person name="Stata M."/>
            <person name="Wang W."/>
            <person name="Stajich J.E."/>
            <person name="White M.M."/>
            <person name="Moncalvo J.M."/>
        </authorList>
    </citation>
    <scope>NUCLEOTIDE SEQUENCE [LARGE SCALE GENOMIC DNA]</scope>
    <source>
        <strain evidence="2 3">AUS-77-4</strain>
    </source>
</reference>
<name>A0A2T9YMI0_9FUNG</name>
<evidence type="ECO:0000256" key="1">
    <source>
        <dbReference type="SAM" id="SignalP"/>
    </source>
</evidence>
<protein>
    <recommendedName>
        <fullName evidence="4">Chitin-binding type-2 domain-containing protein</fullName>
    </recommendedName>
</protein>
<dbReference type="EMBL" id="MBFT01000316">
    <property type="protein sequence ID" value="PVU93546.1"/>
    <property type="molecule type" value="Genomic_DNA"/>
</dbReference>
<organism evidence="2 3">
    <name type="scientific">Furculomyces boomerangus</name>
    <dbReference type="NCBI Taxonomy" id="61424"/>
    <lineage>
        <taxon>Eukaryota</taxon>
        <taxon>Fungi</taxon>
        <taxon>Fungi incertae sedis</taxon>
        <taxon>Zoopagomycota</taxon>
        <taxon>Kickxellomycotina</taxon>
        <taxon>Harpellomycetes</taxon>
        <taxon>Harpellales</taxon>
        <taxon>Harpellaceae</taxon>
        <taxon>Furculomyces</taxon>
    </lineage>
</organism>
<accession>A0A2T9YMI0</accession>
<dbReference type="Proteomes" id="UP000245699">
    <property type="component" value="Unassembled WGS sequence"/>
</dbReference>
<evidence type="ECO:0000313" key="3">
    <source>
        <dbReference type="Proteomes" id="UP000245699"/>
    </source>
</evidence>
<gene>
    <name evidence="2" type="ORF">BB559_003235</name>
</gene>